<proteinExistence type="predicted"/>
<evidence type="ECO:0000256" key="1">
    <source>
        <dbReference type="SAM" id="SignalP"/>
    </source>
</evidence>
<evidence type="ECO:0000313" key="4">
    <source>
        <dbReference type="Proteomes" id="UP000832097"/>
    </source>
</evidence>
<feature type="domain" description="Peptidoglycan binding-like" evidence="2">
    <location>
        <begin position="69"/>
        <end position="107"/>
    </location>
</feature>
<dbReference type="InterPro" id="IPR036366">
    <property type="entry name" value="PGBDSf"/>
</dbReference>
<dbReference type="EMBL" id="CP094528">
    <property type="protein sequence ID" value="UOE43562.1"/>
    <property type="molecule type" value="Genomic_DNA"/>
</dbReference>
<dbReference type="RefSeq" id="WP_243554649.1">
    <property type="nucleotide sequence ID" value="NZ_CP094528.1"/>
</dbReference>
<dbReference type="InterPro" id="IPR036365">
    <property type="entry name" value="PGBD-like_sf"/>
</dbReference>
<feature type="signal peptide" evidence="1">
    <location>
        <begin position="1"/>
        <end position="27"/>
    </location>
</feature>
<name>A0ABY4BZF0_9MICO</name>
<dbReference type="InterPro" id="IPR002477">
    <property type="entry name" value="Peptidoglycan-bd-like"/>
</dbReference>
<dbReference type="SUPFAM" id="SSF47090">
    <property type="entry name" value="PGBD-like"/>
    <property type="match status" value="1"/>
</dbReference>
<evidence type="ECO:0000313" key="3">
    <source>
        <dbReference type="EMBL" id="UOE43562.1"/>
    </source>
</evidence>
<sequence>MRSRILVVLAAVAVAAGIFGTAAPASAATAPCRQYVYGYGGTGNCVKAIQALVSTSSTVNAARPDIRTPIARDGSFGKITLGAIRTYQSVNHLQVDGVVGPQTWTRLCSTGYYWGSDMQLKADYQWAKKYAC</sequence>
<feature type="chain" id="PRO_5046800148" evidence="1">
    <location>
        <begin position="28"/>
        <end position="132"/>
    </location>
</feature>
<protein>
    <submittedName>
        <fullName evidence="3">Peptidoglycan-binding protein</fullName>
    </submittedName>
</protein>
<gene>
    <name evidence="3" type="ORF">MTO99_15490</name>
</gene>
<keyword evidence="1" id="KW-0732">Signal</keyword>
<dbReference type="Pfam" id="PF01471">
    <property type="entry name" value="PG_binding_1"/>
    <property type="match status" value="1"/>
</dbReference>
<keyword evidence="4" id="KW-1185">Reference proteome</keyword>
<dbReference type="Gene3D" id="1.10.101.10">
    <property type="entry name" value="PGBD-like superfamily/PGBD"/>
    <property type="match status" value="1"/>
</dbReference>
<dbReference type="Proteomes" id="UP000832097">
    <property type="component" value="Chromosome"/>
</dbReference>
<organism evidence="3 4">
    <name type="scientific">Agromyces larvae</name>
    <dbReference type="NCBI Taxonomy" id="2929802"/>
    <lineage>
        <taxon>Bacteria</taxon>
        <taxon>Bacillati</taxon>
        <taxon>Actinomycetota</taxon>
        <taxon>Actinomycetes</taxon>
        <taxon>Micrococcales</taxon>
        <taxon>Microbacteriaceae</taxon>
        <taxon>Agromyces</taxon>
    </lineage>
</organism>
<reference evidence="3 4" key="1">
    <citation type="submission" date="2022-03" db="EMBL/GenBank/DDBJ databases">
        <title>Mucilaginibacter sp. isolated from the gut of Protaetia brevitarsis seulensis larvae.</title>
        <authorList>
            <person name="Won M."/>
            <person name="Kim S.-J."/>
            <person name="Kwon S.-W."/>
        </authorList>
    </citation>
    <scope>NUCLEOTIDE SEQUENCE [LARGE SCALE GENOMIC DNA]</scope>
    <source>
        <strain evidence="3 4">CFWR-12</strain>
    </source>
</reference>
<evidence type="ECO:0000259" key="2">
    <source>
        <dbReference type="Pfam" id="PF01471"/>
    </source>
</evidence>
<accession>A0ABY4BZF0</accession>